<evidence type="ECO:0000256" key="6">
    <source>
        <dbReference type="ARBA" id="ARBA00022842"/>
    </source>
</evidence>
<dbReference type="PANTHER" id="PTHR43661:SF3">
    <property type="entry name" value="D-XYLONATE DEHYDRATASE YAGF-RELATED"/>
    <property type="match status" value="1"/>
</dbReference>
<evidence type="ECO:0000256" key="2">
    <source>
        <dbReference type="ARBA" id="ARBA00006486"/>
    </source>
</evidence>
<dbReference type="Gene3D" id="3.50.30.80">
    <property type="entry name" value="IlvD/EDD C-terminal domain-like"/>
    <property type="match status" value="1"/>
</dbReference>
<dbReference type="GO" id="GO:0000287">
    <property type="term" value="F:magnesium ion binding"/>
    <property type="evidence" value="ECO:0007669"/>
    <property type="project" value="UniProtKB-UniRule"/>
</dbReference>
<dbReference type="InterPro" id="IPR037237">
    <property type="entry name" value="IlvD/EDD_N"/>
</dbReference>
<evidence type="ECO:0000256" key="11">
    <source>
        <dbReference type="ARBA" id="ARBA00029304"/>
    </source>
</evidence>
<evidence type="ECO:0000256" key="4">
    <source>
        <dbReference type="ARBA" id="ARBA00022714"/>
    </source>
</evidence>
<feature type="domain" description="Dihydroxy-acid/6-phosphogluconate dehydratase N-terminal" evidence="16">
    <location>
        <begin position="31"/>
        <end position="347"/>
    </location>
</feature>
<evidence type="ECO:0000313" key="18">
    <source>
        <dbReference type="EMBL" id="HGI87622.1"/>
    </source>
</evidence>
<dbReference type="Pfam" id="PF24877">
    <property type="entry name" value="ILV_EDD_C"/>
    <property type="match status" value="1"/>
</dbReference>
<comment type="pathway">
    <text evidence="13 15">Amino-acid biosynthesis; L-isoleucine biosynthesis; L-isoleucine from 2-oxobutanoate: step 3/4.</text>
</comment>
<evidence type="ECO:0000256" key="15">
    <source>
        <dbReference type="HAMAP-Rule" id="MF_00012"/>
    </source>
</evidence>
<evidence type="ECO:0000256" key="12">
    <source>
        <dbReference type="ARBA" id="ARBA00029436"/>
    </source>
</evidence>
<dbReference type="GO" id="GO:0051537">
    <property type="term" value="F:2 iron, 2 sulfur cluster binding"/>
    <property type="evidence" value="ECO:0007669"/>
    <property type="project" value="UniProtKB-UniRule"/>
</dbReference>
<dbReference type="UniPathway" id="UPA00047">
    <property type="reaction ID" value="UER00057"/>
</dbReference>
<gene>
    <name evidence="15 18" type="primary">ilvD</name>
    <name evidence="18" type="ORF">ENV14_04430</name>
</gene>
<sequence>MRSRVVIEGIERAPHRCLFKALGLTDEELQKPFIGIANSWNEVIPGHRHLREVAEAVKIGVRIAGGTPLEFNSIGICDGIAMGHEGMKYSLPSRELIADSIEVMAKAYQFDGIVLISSCDKIIPGMLMAAARLDIPAIFISGGPMLAGRFRGRDVDLHDVFEAIGGYRAGKIGYEELVELENAACPGVGSCAGMFTANTLNILSEAIGISLPGNGTAPAVSAERLRLAKYTGMMIVELVRRGVTARKVMTRESFLDAIAVDMALGGSTNTVLHLMAIASEAGVKLTLDDFDEISEKTPTLAKLSPAGVYHVQDLHEAGGVPAVMKELSKKGLIHTTRLTVSLKTIGEIIAEATTKRPDVIRTITNPYSERGGIMILRGSLAPEGAVIKISAVPEDLYHFEGVAKVFNSEEEAVEAILNGRISRGDVVIIRYEGPKGGPGMREMLTATAALAGMGLDRDVALVTDGRFSGATRGISIGHVSPEAAEGGPIGVVKDGDEIVIDLRKKRLDVAIPEVELRERLARFKPLKKSLVGYLYRYSRLVTSANTGAIFKTI</sequence>
<keyword evidence="9 15" id="KW-0456">Lyase</keyword>
<dbReference type="HAMAP" id="MF_00012">
    <property type="entry name" value="IlvD"/>
    <property type="match status" value="1"/>
</dbReference>
<feature type="active site" description="Proton acceptor" evidence="15">
    <location>
        <position position="468"/>
    </location>
</feature>
<protein>
    <recommendedName>
        <fullName evidence="14 15">Dihydroxy-acid dehydratase</fullName>
        <shortName evidence="15">DAD</shortName>
        <ecNumber evidence="14 15">4.2.1.9</ecNumber>
    </recommendedName>
</protein>
<evidence type="ECO:0000256" key="9">
    <source>
        <dbReference type="ARBA" id="ARBA00023239"/>
    </source>
</evidence>
<dbReference type="InterPro" id="IPR000581">
    <property type="entry name" value="ILV_EDD_N"/>
</dbReference>
<dbReference type="NCBIfam" id="TIGR00110">
    <property type="entry name" value="ilvD"/>
    <property type="match status" value="1"/>
</dbReference>
<dbReference type="FunFam" id="3.50.30.80:FF:000001">
    <property type="entry name" value="Dihydroxy-acid dehydratase"/>
    <property type="match status" value="1"/>
</dbReference>
<feature type="binding site" description="via carbamate group" evidence="15">
    <location>
        <position position="121"/>
    </location>
    <ligand>
        <name>Mg(2+)</name>
        <dbReference type="ChEBI" id="CHEBI:18420"/>
    </ligand>
</feature>
<comment type="cofactor">
    <cofactor evidence="1 15">
        <name>Mg(2+)</name>
        <dbReference type="ChEBI" id="CHEBI:18420"/>
    </cofactor>
</comment>
<keyword evidence="8 15" id="KW-0411">Iron-sulfur</keyword>
<comment type="similarity">
    <text evidence="2 15">Belongs to the IlvD/Edd family.</text>
</comment>
<comment type="pathway">
    <text evidence="12 15">Amino-acid biosynthesis; L-valine biosynthesis; L-valine from pyruvate: step 3/4.</text>
</comment>
<keyword evidence="3 15" id="KW-0028">Amino-acid biosynthesis</keyword>
<keyword evidence="7 15" id="KW-0408">Iron</keyword>
<feature type="binding site" evidence="15">
    <location>
        <position position="78"/>
    </location>
    <ligand>
        <name>Mg(2+)</name>
        <dbReference type="ChEBI" id="CHEBI:18420"/>
    </ligand>
</feature>
<dbReference type="UniPathway" id="UPA00049">
    <property type="reaction ID" value="UER00061"/>
</dbReference>
<proteinExistence type="inferred from homology"/>
<evidence type="ECO:0000259" key="16">
    <source>
        <dbReference type="Pfam" id="PF00920"/>
    </source>
</evidence>
<keyword evidence="5 15" id="KW-0479">Metal-binding</keyword>
<accession>A0A7C4FB77</accession>
<comment type="catalytic activity">
    <reaction evidence="11">
        <text>(2R)-2,3-dihydroxy-3-methylbutanoate = 3-methyl-2-oxobutanoate + H2O</text>
        <dbReference type="Rhea" id="RHEA:24809"/>
        <dbReference type="ChEBI" id="CHEBI:11851"/>
        <dbReference type="ChEBI" id="CHEBI:15377"/>
        <dbReference type="ChEBI" id="CHEBI:49072"/>
        <dbReference type="EC" id="4.2.1.9"/>
    </reaction>
    <physiologicalReaction direction="left-to-right" evidence="11">
        <dbReference type="Rhea" id="RHEA:24810"/>
    </physiologicalReaction>
</comment>
<dbReference type="GO" id="GO:0004160">
    <property type="term" value="F:dihydroxy-acid dehydratase activity"/>
    <property type="evidence" value="ECO:0007669"/>
    <property type="project" value="UniProtKB-UniRule"/>
</dbReference>
<name>A0A7C4FB77_9CREN</name>
<dbReference type="GO" id="GO:0005829">
    <property type="term" value="C:cytosol"/>
    <property type="evidence" value="ECO:0007669"/>
    <property type="project" value="TreeGrafter"/>
</dbReference>
<dbReference type="InterPro" id="IPR004404">
    <property type="entry name" value="DihydroxyA_deHydtase"/>
</dbReference>
<comment type="cofactor">
    <cofactor evidence="15">
        <name>[2Fe-2S] cluster</name>
        <dbReference type="ChEBI" id="CHEBI:190135"/>
    </cofactor>
    <text evidence="15">Binds 1 [2Fe-2S] cluster per subunit. This cluster acts as a Lewis acid cofactor.</text>
</comment>
<dbReference type="GO" id="GO:0009097">
    <property type="term" value="P:isoleucine biosynthetic process"/>
    <property type="evidence" value="ECO:0007669"/>
    <property type="project" value="UniProtKB-UniRule"/>
</dbReference>
<reference evidence="18" key="1">
    <citation type="journal article" date="2020" name="mSystems">
        <title>Genome- and Community-Level Interaction Insights into Carbon Utilization and Element Cycling Functions of Hydrothermarchaeota in Hydrothermal Sediment.</title>
        <authorList>
            <person name="Zhou Z."/>
            <person name="Liu Y."/>
            <person name="Xu W."/>
            <person name="Pan J."/>
            <person name="Luo Z.H."/>
            <person name="Li M."/>
        </authorList>
    </citation>
    <scope>NUCLEOTIDE SEQUENCE [LARGE SCALE GENOMIC DNA]</scope>
    <source>
        <strain evidence="18">SpSt-732</strain>
    </source>
</reference>
<evidence type="ECO:0000256" key="8">
    <source>
        <dbReference type="ARBA" id="ARBA00023014"/>
    </source>
</evidence>
<comment type="caution">
    <text evidence="18">The sequence shown here is derived from an EMBL/GenBank/DDBJ whole genome shotgun (WGS) entry which is preliminary data.</text>
</comment>
<comment type="caution">
    <text evidence="15">Lacks conserved residue(s) required for the propagation of feature annotation.</text>
</comment>
<dbReference type="SUPFAM" id="SSF52016">
    <property type="entry name" value="LeuD/IlvD-like"/>
    <property type="match status" value="1"/>
</dbReference>
<evidence type="ECO:0000256" key="13">
    <source>
        <dbReference type="ARBA" id="ARBA00029437"/>
    </source>
</evidence>
<feature type="binding site" evidence="15">
    <location>
        <position position="120"/>
    </location>
    <ligand>
        <name>Mg(2+)</name>
        <dbReference type="ChEBI" id="CHEBI:18420"/>
    </ligand>
</feature>
<evidence type="ECO:0000259" key="17">
    <source>
        <dbReference type="Pfam" id="PF24877"/>
    </source>
</evidence>
<dbReference type="PROSITE" id="PS00887">
    <property type="entry name" value="ILVD_EDD_2"/>
    <property type="match status" value="1"/>
</dbReference>
<dbReference type="PROSITE" id="PS00886">
    <property type="entry name" value="ILVD_EDD_1"/>
    <property type="match status" value="1"/>
</dbReference>
<comment type="catalytic activity">
    <reaction evidence="15">
        <text>(2R,3R)-2,3-dihydroxy-3-methylpentanoate = (S)-3-methyl-2-oxopentanoate + H2O</text>
        <dbReference type="Rhea" id="RHEA:27694"/>
        <dbReference type="ChEBI" id="CHEBI:15377"/>
        <dbReference type="ChEBI" id="CHEBI:35146"/>
        <dbReference type="ChEBI" id="CHEBI:49258"/>
        <dbReference type="EC" id="4.2.1.9"/>
    </reaction>
</comment>
<keyword evidence="10 15" id="KW-0100">Branched-chain amino acid biosynthesis</keyword>
<feature type="domain" description="Dihydroxy-acid/6-phosphogluconate dehydratase C-terminal" evidence="17">
    <location>
        <begin position="358"/>
        <end position="548"/>
    </location>
</feature>
<dbReference type="PANTHER" id="PTHR43661">
    <property type="entry name" value="D-XYLONATE DEHYDRATASE"/>
    <property type="match status" value="1"/>
</dbReference>
<dbReference type="GO" id="GO:0009099">
    <property type="term" value="P:L-valine biosynthetic process"/>
    <property type="evidence" value="ECO:0007669"/>
    <property type="project" value="UniProtKB-UniRule"/>
</dbReference>
<dbReference type="EMBL" id="DTFF01000040">
    <property type="protein sequence ID" value="HGI87622.1"/>
    <property type="molecule type" value="Genomic_DNA"/>
</dbReference>
<evidence type="ECO:0000256" key="14">
    <source>
        <dbReference type="ARBA" id="ARBA00029490"/>
    </source>
</evidence>
<evidence type="ECO:0000256" key="3">
    <source>
        <dbReference type="ARBA" id="ARBA00022605"/>
    </source>
</evidence>
<keyword evidence="6 15" id="KW-0460">Magnesium</keyword>
<dbReference type="SUPFAM" id="SSF143975">
    <property type="entry name" value="IlvD/EDD N-terminal domain-like"/>
    <property type="match status" value="1"/>
</dbReference>
<comment type="function">
    <text evidence="15">Functions in the biosynthesis of branched-chain amino acids. Catalyzes the dehydration of (2R,3R)-2,3-dihydroxy-3-methylpentanoate (2,3-dihydroxy-3-methylvalerate) into 2-oxo-3-methylpentanoate (2-oxo-3-methylvalerate) and of (2R)-2,3-dihydroxy-3-methylbutanoate (2,3-dihydroxyisovalerate) into 2-oxo-3-methylbutanoate (2-oxoisovalerate), the penultimate precursor to L-isoleucine and L-valine, respectively.</text>
</comment>
<evidence type="ECO:0000256" key="1">
    <source>
        <dbReference type="ARBA" id="ARBA00001946"/>
    </source>
</evidence>
<dbReference type="InterPro" id="IPR042096">
    <property type="entry name" value="Dihydro-acid_dehy_C"/>
</dbReference>
<dbReference type="EC" id="4.2.1.9" evidence="14 15"/>
<dbReference type="Pfam" id="PF00920">
    <property type="entry name" value="ILVD_EDD_N"/>
    <property type="match status" value="1"/>
</dbReference>
<evidence type="ECO:0000256" key="5">
    <source>
        <dbReference type="ARBA" id="ARBA00022723"/>
    </source>
</evidence>
<feature type="modified residue" description="N6-carboxylysine" evidence="15">
    <location>
        <position position="121"/>
    </location>
</feature>
<dbReference type="InterPro" id="IPR056740">
    <property type="entry name" value="ILV_EDD_C"/>
</dbReference>
<comment type="subunit">
    <text evidence="15">Homodimer.</text>
</comment>
<organism evidence="18">
    <name type="scientific">Ignisphaera aggregans</name>
    <dbReference type="NCBI Taxonomy" id="334771"/>
    <lineage>
        <taxon>Archaea</taxon>
        <taxon>Thermoproteota</taxon>
        <taxon>Thermoprotei</taxon>
        <taxon>Desulfurococcales</taxon>
        <taxon>Desulfurococcaceae</taxon>
        <taxon>Ignisphaera</taxon>
    </lineage>
</organism>
<dbReference type="AlphaFoldDB" id="A0A7C4FB77"/>
<keyword evidence="4 15" id="KW-0001">2Fe-2S</keyword>
<dbReference type="InterPro" id="IPR020558">
    <property type="entry name" value="DiOHA_6PGluconate_deHydtase_CS"/>
</dbReference>
<evidence type="ECO:0000256" key="10">
    <source>
        <dbReference type="ARBA" id="ARBA00023304"/>
    </source>
</evidence>
<evidence type="ECO:0000256" key="7">
    <source>
        <dbReference type="ARBA" id="ARBA00023004"/>
    </source>
</evidence>
<feature type="binding site" evidence="15">
    <location>
        <position position="442"/>
    </location>
    <ligand>
        <name>Mg(2+)</name>
        <dbReference type="ChEBI" id="CHEBI:18420"/>
    </ligand>
</feature>
<dbReference type="NCBIfam" id="NF002068">
    <property type="entry name" value="PRK00911.1"/>
    <property type="match status" value="1"/>
</dbReference>